<evidence type="ECO:0000313" key="2">
    <source>
        <dbReference type="Proteomes" id="UP001311915"/>
    </source>
</evidence>
<sequence>MKVKVAGDTGVPANVTVAVAVKSEEGSGSQRAVKWAVEKLLPKANRFVLVHVMPTITTIPTPLYCEKHVETLVLEGNNPATVLLKYVNDSGIKSLVLGSFSPSYFARYVGQDDFGFWFISIHS</sequence>
<evidence type="ECO:0008006" key="3">
    <source>
        <dbReference type="Google" id="ProtNLM"/>
    </source>
</evidence>
<dbReference type="AlphaFoldDB" id="A0AAV9LPN1"/>
<accession>A0AAV9LPN1</accession>
<comment type="caution">
    <text evidence="1">The sequence shown here is derived from an EMBL/GenBank/DDBJ whole genome shotgun (WGS) entry which is preliminary data.</text>
</comment>
<proteinExistence type="predicted"/>
<dbReference type="Proteomes" id="UP001311915">
    <property type="component" value="Unassembled WGS sequence"/>
</dbReference>
<dbReference type="PANTHER" id="PTHR47382:SF9">
    <property type="entry name" value="U-BOX KINASE FAMILY PROTEIN"/>
    <property type="match status" value="1"/>
</dbReference>
<protein>
    <recommendedName>
        <fullName evidence="3">UspA domain-containing protein</fullName>
    </recommendedName>
</protein>
<reference evidence="1 2" key="1">
    <citation type="submission" date="2023-10" db="EMBL/GenBank/DDBJ databases">
        <title>Genome-Wide Identification Analysis in wild type Solanum Pinnatisectum Reveals Some Genes Defensing Phytophthora Infestans.</title>
        <authorList>
            <person name="Sun C."/>
        </authorList>
    </citation>
    <scope>NUCLEOTIDE SEQUENCE [LARGE SCALE GENOMIC DNA]</scope>
    <source>
        <strain evidence="1">LQN</strain>
        <tissue evidence="1">Leaf</tissue>
    </source>
</reference>
<gene>
    <name evidence="1" type="ORF">R3W88_032608</name>
</gene>
<dbReference type="PANTHER" id="PTHR47382">
    <property type="entry name" value="U-BOX DOMAIN-CONTAINING PROTEIN 52-LIKE"/>
    <property type="match status" value="1"/>
</dbReference>
<keyword evidence="2" id="KW-1185">Reference proteome</keyword>
<name>A0AAV9LPN1_9SOLN</name>
<evidence type="ECO:0000313" key="1">
    <source>
        <dbReference type="EMBL" id="KAK4727691.1"/>
    </source>
</evidence>
<dbReference type="EMBL" id="JAWPEI010000005">
    <property type="protein sequence ID" value="KAK4727691.1"/>
    <property type="molecule type" value="Genomic_DNA"/>
</dbReference>
<organism evidence="1 2">
    <name type="scientific">Solanum pinnatisectum</name>
    <name type="common">tansyleaf nightshade</name>
    <dbReference type="NCBI Taxonomy" id="50273"/>
    <lineage>
        <taxon>Eukaryota</taxon>
        <taxon>Viridiplantae</taxon>
        <taxon>Streptophyta</taxon>
        <taxon>Embryophyta</taxon>
        <taxon>Tracheophyta</taxon>
        <taxon>Spermatophyta</taxon>
        <taxon>Magnoliopsida</taxon>
        <taxon>eudicotyledons</taxon>
        <taxon>Gunneridae</taxon>
        <taxon>Pentapetalae</taxon>
        <taxon>asterids</taxon>
        <taxon>lamiids</taxon>
        <taxon>Solanales</taxon>
        <taxon>Solanaceae</taxon>
        <taxon>Solanoideae</taxon>
        <taxon>Solaneae</taxon>
        <taxon>Solanum</taxon>
    </lineage>
</organism>
<dbReference type="SUPFAM" id="SSF52402">
    <property type="entry name" value="Adenine nucleotide alpha hydrolases-like"/>
    <property type="match status" value="1"/>
</dbReference>